<organism evidence="8 9">
    <name type="scientific">Amphimedon queenslandica</name>
    <name type="common">Sponge</name>
    <dbReference type="NCBI Taxonomy" id="400682"/>
    <lineage>
        <taxon>Eukaryota</taxon>
        <taxon>Metazoa</taxon>
        <taxon>Porifera</taxon>
        <taxon>Demospongiae</taxon>
        <taxon>Heteroscleromorpha</taxon>
        <taxon>Haplosclerida</taxon>
        <taxon>Niphatidae</taxon>
        <taxon>Amphimedon</taxon>
    </lineage>
</organism>
<feature type="domain" description="IFT140 first beta-propeller" evidence="7">
    <location>
        <begin position="3"/>
        <end position="159"/>
    </location>
</feature>
<dbReference type="InterPro" id="IPR015943">
    <property type="entry name" value="WD40/YVTN_repeat-like_dom_sf"/>
</dbReference>
<dbReference type="RefSeq" id="XP_019849222.1">
    <property type="nucleotide sequence ID" value="XM_019993663.1"/>
</dbReference>
<dbReference type="InterPro" id="IPR056154">
    <property type="entry name" value="Beta-prop_IFT140_1st"/>
</dbReference>
<evidence type="ECO:0000313" key="8">
    <source>
        <dbReference type="EnsemblMetazoa" id="XP_019849222.1"/>
    </source>
</evidence>
<reference evidence="9" key="1">
    <citation type="journal article" date="2010" name="Nature">
        <title>The Amphimedon queenslandica genome and the evolution of animal complexity.</title>
        <authorList>
            <person name="Srivastava M."/>
            <person name="Simakov O."/>
            <person name="Chapman J."/>
            <person name="Fahey B."/>
            <person name="Gauthier M.E."/>
            <person name="Mitros T."/>
            <person name="Richards G.S."/>
            <person name="Conaco C."/>
            <person name="Dacre M."/>
            <person name="Hellsten U."/>
            <person name="Larroux C."/>
            <person name="Putnam N.H."/>
            <person name="Stanke M."/>
            <person name="Adamska M."/>
            <person name="Darling A."/>
            <person name="Degnan S.M."/>
            <person name="Oakley T.H."/>
            <person name="Plachetzki D.C."/>
            <person name="Zhai Y."/>
            <person name="Adamski M."/>
            <person name="Calcino A."/>
            <person name="Cummins S.F."/>
            <person name="Goodstein D.M."/>
            <person name="Harris C."/>
            <person name="Jackson D.J."/>
            <person name="Leys S.P."/>
            <person name="Shu S."/>
            <person name="Woodcroft B.J."/>
            <person name="Vervoort M."/>
            <person name="Kosik K.S."/>
            <person name="Manning G."/>
            <person name="Degnan B.M."/>
            <person name="Rokhsar D.S."/>
        </authorList>
    </citation>
    <scope>NUCLEOTIDE SEQUENCE [LARGE SCALE GENOMIC DNA]</scope>
</reference>
<proteinExistence type="predicted"/>
<dbReference type="Pfam" id="PF23383">
    <property type="entry name" value="Beta-prop_IFT140_1st"/>
    <property type="match status" value="1"/>
</dbReference>
<evidence type="ECO:0000313" key="9">
    <source>
        <dbReference type="Proteomes" id="UP000007879"/>
    </source>
</evidence>
<keyword evidence="9" id="KW-1185">Reference proteome</keyword>
<dbReference type="EnsemblMetazoa" id="XM_019993663.1">
    <property type="protein sequence ID" value="XP_019849222.1"/>
    <property type="gene ID" value="LOC109580467"/>
</dbReference>
<keyword evidence="2 6" id="KW-0853">WD repeat</keyword>
<dbReference type="SUPFAM" id="SSF50978">
    <property type="entry name" value="WD40 repeat-like"/>
    <property type="match status" value="1"/>
</dbReference>
<dbReference type="GO" id="GO:0005930">
    <property type="term" value="C:axoneme"/>
    <property type="evidence" value="ECO:0007669"/>
    <property type="project" value="TreeGrafter"/>
</dbReference>
<dbReference type="GO" id="GO:0030991">
    <property type="term" value="C:intraciliary transport particle A"/>
    <property type="evidence" value="ECO:0007669"/>
    <property type="project" value="TreeGrafter"/>
</dbReference>
<evidence type="ECO:0000256" key="3">
    <source>
        <dbReference type="ARBA" id="ARBA00022737"/>
    </source>
</evidence>
<dbReference type="GO" id="GO:0036064">
    <property type="term" value="C:ciliary basal body"/>
    <property type="evidence" value="ECO:0007669"/>
    <property type="project" value="TreeGrafter"/>
</dbReference>
<dbReference type="PROSITE" id="PS50082">
    <property type="entry name" value="WD_REPEATS_2"/>
    <property type="match status" value="1"/>
</dbReference>
<evidence type="ECO:0000256" key="6">
    <source>
        <dbReference type="PROSITE-ProRule" id="PRU00221"/>
    </source>
</evidence>
<dbReference type="Gene3D" id="2.130.10.10">
    <property type="entry name" value="YVTN repeat-like/Quinoprotein amine dehydrogenase"/>
    <property type="match status" value="1"/>
</dbReference>
<evidence type="ECO:0000256" key="4">
    <source>
        <dbReference type="ARBA" id="ARBA00023069"/>
    </source>
</evidence>
<dbReference type="AlphaFoldDB" id="A0AAN0IXE6"/>
<evidence type="ECO:0000256" key="1">
    <source>
        <dbReference type="ARBA" id="ARBA00004138"/>
    </source>
</evidence>
<protein>
    <recommendedName>
        <fullName evidence="7">IFT140 first beta-propeller domain-containing protein</fullName>
    </recommendedName>
</protein>
<feature type="repeat" description="WD" evidence="6">
    <location>
        <begin position="100"/>
        <end position="141"/>
    </location>
</feature>
<reference evidence="8" key="2">
    <citation type="submission" date="2024-06" db="UniProtKB">
        <authorList>
            <consortium name="EnsemblMetazoa"/>
        </authorList>
    </citation>
    <scope>IDENTIFICATION</scope>
</reference>
<name>A0AAN0IXE6_AMPQE</name>
<dbReference type="InterPro" id="IPR001680">
    <property type="entry name" value="WD40_rpt"/>
</dbReference>
<evidence type="ECO:0000259" key="7">
    <source>
        <dbReference type="Pfam" id="PF23383"/>
    </source>
</evidence>
<keyword evidence="5" id="KW-0966">Cell projection</keyword>
<dbReference type="KEGG" id="aqu:109580467"/>
<dbReference type="InterPro" id="IPR036322">
    <property type="entry name" value="WD40_repeat_dom_sf"/>
</dbReference>
<keyword evidence="3" id="KW-0677">Repeat</keyword>
<evidence type="ECO:0000256" key="2">
    <source>
        <dbReference type="ARBA" id="ARBA00022574"/>
    </source>
</evidence>
<dbReference type="Proteomes" id="UP000007879">
    <property type="component" value="Unassembled WGS sequence"/>
</dbReference>
<dbReference type="PANTHER" id="PTHR15722:SF7">
    <property type="entry name" value="INTRAFLAGELLAR TRANSPORT PROTEIN 140 HOMOLOG"/>
    <property type="match status" value="1"/>
</dbReference>
<dbReference type="GO" id="GO:0035721">
    <property type="term" value="P:intraciliary retrograde transport"/>
    <property type="evidence" value="ECO:0007669"/>
    <property type="project" value="TreeGrafter"/>
</dbReference>
<dbReference type="GeneID" id="109580467"/>
<dbReference type="PANTHER" id="PTHR15722">
    <property type="entry name" value="IFT140/172-RELATED"/>
    <property type="match status" value="1"/>
</dbReference>
<sequence length="164" mass="18223">MSVYFTHPVRSPLEGSAFIDVSWHSTYSLLAVLAERKSPDRGMVFICHDEGELIADMCVERSHLAETISWHPERKILAIGWSSGEITTCNAYENEIFSVSSHHHSNVNIIRWSLTGNHIISADKSGLVLLWQIESKGELYSSPVHQTKVAGVVTHCVLLGADPK</sequence>
<comment type="subcellular location">
    <subcellularLocation>
        <location evidence="1">Cell projection</location>
        <location evidence="1">Cilium</location>
    </subcellularLocation>
</comment>
<accession>A0AAN0IXE6</accession>
<keyword evidence="4" id="KW-0969">Cilium</keyword>
<evidence type="ECO:0000256" key="5">
    <source>
        <dbReference type="ARBA" id="ARBA00023273"/>
    </source>
</evidence>